<dbReference type="RefSeq" id="WP_141443648.1">
    <property type="nucleotide sequence ID" value="NZ_CP038231.1"/>
</dbReference>
<evidence type="ECO:0000256" key="3">
    <source>
        <dbReference type="ARBA" id="ARBA00017632"/>
    </source>
</evidence>
<evidence type="ECO:0000256" key="2">
    <source>
        <dbReference type="ARBA" id="ARBA00012966"/>
    </source>
</evidence>
<evidence type="ECO:0000313" key="18">
    <source>
        <dbReference type="EMBL" id="QDH13940.1"/>
    </source>
</evidence>
<evidence type="ECO:0000256" key="10">
    <source>
        <dbReference type="ARBA" id="ARBA00022840"/>
    </source>
</evidence>
<reference evidence="18 19" key="1">
    <citation type="submission" date="2019-03" db="EMBL/GenBank/DDBJ databases">
        <title>The complete genome sequence of Swingsia_sp. F3b2 LMG30590(T).</title>
        <authorList>
            <person name="Chua K.-O."/>
            <person name="Chan K.-G."/>
            <person name="See-Too W.-S."/>
        </authorList>
    </citation>
    <scope>NUCLEOTIDE SEQUENCE [LARGE SCALE GENOMIC DNA]</scope>
    <source>
        <strain evidence="18 19">F3b2</strain>
    </source>
</reference>
<keyword evidence="8 13" id="KW-0547">Nucleotide-binding</keyword>
<evidence type="ECO:0000256" key="14">
    <source>
        <dbReference type="PROSITE-ProRule" id="PRU00706"/>
    </source>
</evidence>
<dbReference type="PROSITE" id="PS00469">
    <property type="entry name" value="NDPK"/>
    <property type="match status" value="1"/>
</dbReference>
<evidence type="ECO:0000256" key="7">
    <source>
        <dbReference type="ARBA" id="ARBA00022723"/>
    </source>
</evidence>
<comment type="subcellular location">
    <subcellularLocation>
        <location evidence="13">Cytoplasm</location>
    </subcellularLocation>
</comment>
<evidence type="ECO:0000259" key="17">
    <source>
        <dbReference type="SMART" id="SM00562"/>
    </source>
</evidence>
<keyword evidence="12 13" id="KW-0546">Nucleotide metabolism</keyword>
<keyword evidence="10 13" id="KW-0067">ATP-binding</keyword>
<protein>
    <recommendedName>
        <fullName evidence="3 13">Nucleoside diphosphate kinase</fullName>
        <shortName evidence="13">NDK</shortName>
        <shortName evidence="13">NDP kinase</shortName>
        <ecNumber evidence="2 13">2.7.4.6</ecNumber>
    </recommendedName>
    <alternativeName>
        <fullName evidence="13">Nucleoside-2-P kinase</fullName>
    </alternativeName>
</protein>
<dbReference type="FunFam" id="3.30.70.141:FF:000003">
    <property type="entry name" value="Nucleoside diphosphate kinase"/>
    <property type="match status" value="1"/>
</dbReference>
<dbReference type="GO" id="GO:0006228">
    <property type="term" value="P:UTP biosynthetic process"/>
    <property type="evidence" value="ECO:0007669"/>
    <property type="project" value="UniProtKB-UniRule"/>
</dbReference>
<dbReference type="InterPro" id="IPR036850">
    <property type="entry name" value="NDK-like_dom_sf"/>
</dbReference>
<dbReference type="SMART" id="SM00562">
    <property type="entry name" value="NDK"/>
    <property type="match status" value="1"/>
</dbReference>
<dbReference type="GO" id="GO:0005737">
    <property type="term" value="C:cytoplasm"/>
    <property type="evidence" value="ECO:0007669"/>
    <property type="project" value="UniProtKB-SubCell"/>
</dbReference>
<comment type="function">
    <text evidence="13">Major role in the synthesis of nucleoside triphosphates other than ATP. The ATP gamma phosphate is transferred to the NDP beta phosphate via a ping-pong mechanism, using a phosphorylated active-site intermediate.</text>
</comment>
<evidence type="ECO:0000256" key="1">
    <source>
        <dbReference type="ARBA" id="ARBA00008142"/>
    </source>
</evidence>
<evidence type="ECO:0000256" key="6">
    <source>
        <dbReference type="ARBA" id="ARBA00022679"/>
    </source>
</evidence>
<evidence type="ECO:0000256" key="12">
    <source>
        <dbReference type="ARBA" id="ARBA00023080"/>
    </source>
</evidence>
<sequence length="146" mass="16417">MPLERTFSIIKPDATRRNLTGEINAVIENNGFAIVGQRRIHMSRAQAEGFYRDHKDQDFFQALVDYMVSEPVVVQVLEGEDAIKRYRALMGPTDATKAGPDTLRGRFALSMRENSVHGSDSPANAQREIGYFFSEVEILPCTPEKP</sequence>
<evidence type="ECO:0000256" key="5">
    <source>
        <dbReference type="ARBA" id="ARBA00022553"/>
    </source>
</evidence>
<dbReference type="KEGG" id="swf:E3E12_06820"/>
<dbReference type="Pfam" id="PF00334">
    <property type="entry name" value="NDK"/>
    <property type="match status" value="1"/>
</dbReference>
<dbReference type="GO" id="GO:0005524">
    <property type="term" value="F:ATP binding"/>
    <property type="evidence" value="ECO:0007669"/>
    <property type="project" value="UniProtKB-UniRule"/>
</dbReference>
<evidence type="ECO:0000256" key="15">
    <source>
        <dbReference type="RuleBase" id="RU004011"/>
    </source>
</evidence>
<dbReference type="GO" id="GO:0006183">
    <property type="term" value="P:GTP biosynthetic process"/>
    <property type="evidence" value="ECO:0007669"/>
    <property type="project" value="UniProtKB-UniRule"/>
</dbReference>
<dbReference type="GO" id="GO:0046872">
    <property type="term" value="F:metal ion binding"/>
    <property type="evidence" value="ECO:0007669"/>
    <property type="project" value="UniProtKB-KW"/>
</dbReference>
<evidence type="ECO:0000256" key="4">
    <source>
        <dbReference type="ARBA" id="ARBA00022490"/>
    </source>
</evidence>
<feature type="binding site" evidence="13 14">
    <location>
        <position position="59"/>
    </location>
    <ligand>
        <name>ATP</name>
        <dbReference type="ChEBI" id="CHEBI:30616"/>
    </ligand>
</feature>
<dbReference type="PANTHER" id="PTHR46161">
    <property type="entry name" value="NUCLEOSIDE DIPHOSPHATE KINASE"/>
    <property type="match status" value="1"/>
</dbReference>
<dbReference type="OrthoDB" id="9801161at2"/>
<evidence type="ECO:0000256" key="13">
    <source>
        <dbReference type="HAMAP-Rule" id="MF_00451"/>
    </source>
</evidence>
<keyword evidence="9 13" id="KW-0418">Kinase</keyword>
<evidence type="ECO:0000256" key="9">
    <source>
        <dbReference type="ARBA" id="ARBA00022777"/>
    </source>
</evidence>
<evidence type="ECO:0000256" key="11">
    <source>
        <dbReference type="ARBA" id="ARBA00022842"/>
    </source>
</evidence>
<dbReference type="Gene3D" id="3.30.70.141">
    <property type="entry name" value="Nucleoside diphosphate kinase-like domain"/>
    <property type="match status" value="1"/>
</dbReference>
<evidence type="ECO:0000256" key="16">
    <source>
        <dbReference type="RuleBase" id="RU004013"/>
    </source>
</evidence>
<feature type="domain" description="Nucleoside diphosphate kinase-like" evidence="17">
    <location>
        <begin position="3"/>
        <end position="140"/>
    </location>
</feature>
<keyword evidence="11 13" id="KW-0460">Magnesium</keyword>
<comment type="catalytic activity">
    <reaction evidence="13 16">
        <text>a 2'-deoxyribonucleoside 5'-diphosphate + ATP = a 2'-deoxyribonucleoside 5'-triphosphate + ADP</text>
        <dbReference type="Rhea" id="RHEA:44640"/>
        <dbReference type="ChEBI" id="CHEBI:30616"/>
        <dbReference type="ChEBI" id="CHEBI:61560"/>
        <dbReference type="ChEBI" id="CHEBI:73316"/>
        <dbReference type="ChEBI" id="CHEBI:456216"/>
        <dbReference type="EC" id="2.7.4.6"/>
    </reaction>
</comment>
<feature type="binding site" evidence="13 14">
    <location>
        <position position="93"/>
    </location>
    <ligand>
        <name>ATP</name>
        <dbReference type="ChEBI" id="CHEBI:30616"/>
    </ligand>
</feature>
<gene>
    <name evidence="13" type="primary">ndk</name>
    <name evidence="18" type="ORF">E3E12_06820</name>
</gene>
<dbReference type="PANTHER" id="PTHR46161:SF3">
    <property type="entry name" value="NUCLEOSIDE DIPHOSPHATE KINASE DDB_G0292928-RELATED"/>
    <property type="match status" value="1"/>
</dbReference>
<name>A0A4Y6UAG9_9PROT</name>
<dbReference type="GO" id="GO:0006241">
    <property type="term" value="P:CTP biosynthetic process"/>
    <property type="evidence" value="ECO:0007669"/>
    <property type="project" value="UniProtKB-UniRule"/>
</dbReference>
<dbReference type="PRINTS" id="PR01243">
    <property type="entry name" value="NUCDPKINASE"/>
</dbReference>
<accession>A0A4Y6UAG9</accession>
<dbReference type="PROSITE" id="PS51374">
    <property type="entry name" value="NDPK_LIKE"/>
    <property type="match status" value="1"/>
</dbReference>
<keyword evidence="6 13" id="KW-0808">Transferase</keyword>
<dbReference type="Proteomes" id="UP000318709">
    <property type="component" value="Chromosome"/>
</dbReference>
<keyword evidence="19" id="KW-1185">Reference proteome</keyword>
<feature type="binding site" evidence="13 14">
    <location>
        <position position="87"/>
    </location>
    <ligand>
        <name>ATP</name>
        <dbReference type="ChEBI" id="CHEBI:30616"/>
    </ligand>
</feature>
<comment type="subunit">
    <text evidence="13">Homotetramer.</text>
</comment>
<dbReference type="GO" id="GO:0004550">
    <property type="term" value="F:nucleoside diphosphate kinase activity"/>
    <property type="evidence" value="ECO:0007669"/>
    <property type="project" value="UniProtKB-UniRule"/>
</dbReference>
<evidence type="ECO:0000313" key="19">
    <source>
        <dbReference type="Proteomes" id="UP000318709"/>
    </source>
</evidence>
<keyword evidence="5 13" id="KW-0597">Phosphoprotein</keyword>
<feature type="binding site" evidence="13 14">
    <location>
        <position position="11"/>
    </location>
    <ligand>
        <name>ATP</name>
        <dbReference type="ChEBI" id="CHEBI:30616"/>
    </ligand>
</feature>
<feature type="binding site" evidence="13 14">
    <location>
        <position position="104"/>
    </location>
    <ligand>
        <name>ATP</name>
        <dbReference type="ChEBI" id="CHEBI:30616"/>
    </ligand>
</feature>
<dbReference type="AlphaFoldDB" id="A0A4Y6UAG9"/>
<comment type="cofactor">
    <cofactor evidence="13">
        <name>Mg(2+)</name>
        <dbReference type="ChEBI" id="CHEBI:18420"/>
    </cofactor>
</comment>
<dbReference type="InterPro" id="IPR034907">
    <property type="entry name" value="NDK-like_dom"/>
</dbReference>
<organism evidence="18 19">
    <name type="scientific">Formicincola oecophyllae</name>
    <dbReference type="NCBI Taxonomy" id="2558361"/>
    <lineage>
        <taxon>Bacteria</taxon>
        <taxon>Pseudomonadati</taxon>
        <taxon>Pseudomonadota</taxon>
        <taxon>Alphaproteobacteria</taxon>
        <taxon>Acetobacterales</taxon>
        <taxon>Acetobacteraceae</taxon>
        <taxon>Formicincola</taxon>
    </lineage>
</organism>
<dbReference type="HAMAP" id="MF_00451">
    <property type="entry name" value="NDP_kinase"/>
    <property type="match status" value="1"/>
</dbReference>
<comment type="catalytic activity">
    <reaction evidence="13">
        <text>a ribonucleoside 5'-diphosphate + ATP = a ribonucleoside 5'-triphosphate + ADP</text>
        <dbReference type="Rhea" id="RHEA:18113"/>
        <dbReference type="ChEBI" id="CHEBI:30616"/>
        <dbReference type="ChEBI" id="CHEBI:57930"/>
        <dbReference type="ChEBI" id="CHEBI:61557"/>
        <dbReference type="ChEBI" id="CHEBI:456216"/>
        <dbReference type="EC" id="2.7.4.6"/>
    </reaction>
</comment>
<keyword evidence="7 13" id="KW-0479">Metal-binding</keyword>
<dbReference type="InterPro" id="IPR001564">
    <property type="entry name" value="Nucleoside_diP_kinase"/>
</dbReference>
<evidence type="ECO:0000256" key="8">
    <source>
        <dbReference type="ARBA" id="ARBA00022741"/>
    </source>
</evidence>
<dbReference type="InterPro" id="IPR023005">
    <property type="entry name" value="Nucleoside_diP_kinase_AS"/>
</dbReference>
<dbReference type="NCBIfam" id="NF001908">
    <property type="entry name" value="PRK00668.1"/>
    <property type="match status" value="1"/>
</dbReference>
<dbReference type="EC" id="2.7.4.6" evidence="2 13"/>
<feature type="active site" description="Pros-phosphohistidine intermediate" evidence="13 14">
    <location>
        <position position="117"/>
    </location>
</feature>
<proteinExistence type="inferred from homology"/>
<keyword evidence="4 13" id="KW-0963">Cytoplasm</keyword>
<comment type="similarity">
    <text evidence="1 13 14 15">Belongs to the NDK family.</text>
</comment>
<dbReference type="EMBL" id="CP038231">
    <property type="protein sequence ID" value="QDH13940.1"/>
    <property type="molecule type" value="Genomic_DNA"/>
</dbReference>
<dbReference type="SUPFAM" id="SSF54919">
    <property type="entry name" value="Nucleoside diphosphate kinase, NDK"/>
    <property type="match status" value="1"/>
</dbReference>
<dbReference type="CDD" id="cd04413">
    <property type="entry name" value="NDPk_I"/>
    <property type="match status" value="1"/>
</dbReference>
<feature type="binding site" evidence="13 14">
    <location>
        <position position="114"/>
    </location>
    <ligand>
        <name>ATP</name>
        <dbReference type="ChEBI" id="CHEBI:30616"/>
    </ligand>
</feature>